<dbReference type="InterPro" id="IPR046342">
    <property type="entry name" value="CBS_dom_sf"/>
</dbReference>
<dbReference type="GO" id="GO:0005886">
    <property type="term" value="C:plasma membrane"/>
    <property type="evidence" value="ECO:0007669"/>
    <property type="project" value="TreeGrafter"/>
</dbReference>
<keyword evidence="2" id="KW-0813">Transport</keyword>
<dbReference type="Proteomes" id="UP000095085">
    <property type="component" value="Unassembled WGS sequence"/>
</dbReference>
<feature type="transmembrane region" description="Helical" evidence="8">
    <location>
        <begin position="339"/>
        <end position="364"/>
    </location>
</feature>
<evidence type="ECO:0000256" key="7">
    <source>
        <dbReference type="ARBA" id="ARBA00023214"/>
    </source>
</evidence>
<dbReference type="RefSeq" id="XP_020079066.1">
    <property type="nucleotide sequence ID" value="XM_020219491.1"/>
</dbReference>
<evidence type="ECO:0000256" key="8">
    <source>
        <dbReference type="SAM" id="Phobius"/>
    </source>
</evidence>
<evidence type="ECO:0000256" key="5">
    <source>
        <dbReference type="ARBA" id="ARBA00023065"/>
    </source>
</evidence>
<sequence length="838" mass="94195">MAAYNPQGQVDVSLLDGDIPVLSYNTSNLLSRASTVASTVTTRTLPPIQNKKNYENGTYIDWAKESQPKYWPSLTSLKWFTLVASSLLVGYITTLIDLVSVWLNDLRKGLCFSKRDKWSLLNPYSTCPKDEWSDWSEIFFNFDNKWTSALVDFPIYAFLSIIWCLIAVYITVSKEPRIRQSGIPEVKAIISGLNYDLPNYLGKKTLFYKVIGLCFVVSSGLWLGKEGPLVHVSCCLLNIVYSLVYRLDDPRRKHEGLRRELLSAAVATGISVAFNSPIGGVLFVLEALPSYFFPTKIMWNSFVSATIASVILTGFKIFTEGENFNEGDLFQVNFGNFSWLFMEIIPFLLLGILGGYFGFFYTMFYKKVSSVKFKSALHKKLCSIFHLAEGYGPFIEIVLLVLINTLLSFPVSMKKLPLAAYLKMLFTDCPPEDSNLDSNSATFMCKSSTPITLLKLLYIMVQGFLVSAYSFGLPIPGGVLMPSLVIGATVGRLLGILSQIFQNLFDFDYLSTCTEKSCLVSPSSYAVVGAAAFMSGLTKLTMCVVVIIFEITGAVTYVLPIMCSVMVLKFVNDWLCNENIYDSWLISNLNTKDSNDHINPRNVGLNDGKGNGLCDFTNLIPSVKLKLPDIPVKEAMVPASSIQCIELFPDDGPKTIENYQKFISSNNHEGYPLIVSYSNPISLGYVSRLELLDKITKVKDSSKIVSFQLADLSNNLCSQQAQFELEIPDESLVRVDLQTEVSYLLVNDDMPLLLVLEMFEKLSLNYLIIMNGDASYKDYMCGFVDRFILSRLIDSKFESLTDYNLYEQEVREFDLESALEDDRLVHRRRDRVSIELLT</sequence>
<dbReference type="SUPFAM" id="SSF81340">
    <property type="entry name" value="Clc chloride channel"/>
    <property type="match status" value="1"/>
</dbReference>
<accession>A0A1E4RRT1</accession>
<evidence type="ECO:0000313" key="9">
    <source>
        <dbReference type="EMBL" id="ODV69999.1"/>
    </source>
</evidence>
<protein>
    <submittedName>
        <fullName evidence="9">Clc chloride channel</fullName>
    </submittedName>
</protein>
<comment type="subcellular location">
    <subcellularLocation>
        <location evidence="1">Membrane</location>
        <topology evidence="1">Multi-pass membrane protein</topology>
    </subcellularLocation>
</comment>
<feature type="transmembrane region" description="Helical" evidence="8">
    <location>
        <begin position="206"/>
        <end position="223"/>
    </location>
</feature>
<keyword evidence="10" id="KW-1185">Reference proteome</keyword>
<feature type="transmembrane region" description="Helical" evidence="8">
    <location>
        <begin position="79"/>
        <end position="103"/>
    </location>
</feature>
<dbReference type="AlphaFoldDB" id="A0A1E4RRT1"/>
<dbReference type="GO" id="GO:0005769">
    <property type="term" value="C:early endosome"/>
    <property type="evidence" value="ECO:0007669"/>
    <property type="project" value="TreeGrafter"/>
</dbReference>
<dbReference type="GeneID" id="30994041"/>
<feature type="transmembrane region" description="Helical" evidence="8">
    <location>
        <begin position="384"/>
        <end position="407"/>
    </location>
</feature>
<feature type="transmembrane region" description="Helical" evidence="8">
    <location>
        <begin position="453"/>
        <end position="472"/>
    </location>
</feature>
<dbReference type="PANTHER" id="PTHR45711:SF6">
    <property type="entry name" value="CHLORIDE CHANNEL PROTEIN"/>
    <property type="match status" value="1"/>
</dbReference>
<feature type="transmembrane region" description="Helical" evidence="8">
    <location>
        <begin position="297"/>
        <end position="318"/>
    </location>
</feature>
<dbReference type="InterPro" id="IPR001807">
    <property type="entry name" value="ClC"/>
</dbReference>
<feature type="transmembrane region" description="Helical" evidence="8">
    <location>
        <begin position="153"/>
        <end position="172"/>
    </location>
</feature>
<evidence type="ECO:0000256" key="4">
    <source>
        <dbReference type="ARBA" id="ARBA00022989"/>
    </source>
</evidence>
<dbReference type="PANTHER" id="PTHR45711">
    <property type="entry name" value="CHLORIDE CHANNEL PROTEIN"/>
    <property type="match status" value="1"/>
</dbReference>
<dbReference type="GO" id="GO:0005247">
    <property type="term" value="F:voltage-gated chloride channel activity"/>
    <property type="evidence" value="ECO:0007669"/>
    <property type="project" value="TreeGrafter"/>
</dbReference>
<proteinExistence type="predicted"/>
<dbReference type="GO" id="GO:0005794">
    <property type="term" value="C:Golgi apparatus"/>
    <property type="evidence" value="ECO:0007669"/>
    <property type="project" value="TreeGrafter"/>
</dbReference>
<evidence type="ECO:0000256" key="2">
    <source>
        <dbReference type="ARBA" id="ARBA00022448"/>
    </source>
</evidence>
<reference evidence="10" key="1">
    <citation type="submission" date="2016-05" db="EMBL/GenBank/DDBJ databases">
        <title>Comparative genomics of biotechnologically important yeasts.</title>
        <authorList>
            <consortium name="DOE Joint Genome Institute"/>
            <person name="Riley R."/>
            <person name="Haridas S."/>
            <person name="Wolfe K.H."/>
            <person name="Lopes M.R."/>
            <person name="Hittinger C.T."/>
            <person name="Goker M."/>
            <person name="Salamov A."/>
            <person name="Wisecaver J."/>
            <person name="Long T.M."/>
            <person name="Aerts A.L."/>
            <person name="Barry K."/>
            <person name="Choi C."/>
            <person name="Clum A."/>
            <person name="Coughlan A.Y."/>
            <person name="Deshpande S."/>
            <person name="Douglass A.P."/>
            <person name="Hanson S.J."/>
            <person name="Klenk H.-P."/>
            <person name="Labutti K."/>
            <person name="Lapidus A."/>
            <person name="Lindquist E."/>
            <person name="Lipzen A."/>
            <person name="Meier-Kolthoff J.P."/>
            <person name="Ohm R.A."/>
            <person name="Otillar R.P."/>
            <person name="Pangilinan J."/>
            <person name="Peng Y."/>
            <person name="Rokas A."/>
            <person name="Rosa C.A."/>
            <person name="Scheuner C."/>
            <person name="Sibirny A.A."/>
            <person name="Slot J.C."/>
            <person name="Stielow J.B."/>
            <person name="Sun H."/>
            <person name="Kurtzman C.P."/>
            <person name="Blackwell M."/>
            <person name="Grigoriev I.V."/>
            <person name="Jeffries T.W."/>
        </authorList>
    </citation>
    <scope>NUCLEOTIDE SEQUENCE [LARGE SCALE GENOMIC DNA]</scope>
    <source>
        <strain evidence="10">NRRL Y-1933</strain>
    </source>
</reference>
<feature type="transmembrane region" description="Helical" evidence="8">
    <location>
        <begin position="260"/>
        <end position="285"/>
    </location>
</feature>
<dbReference type="SUPFAM" id="SSF54631">
    <property type="entry name" value="CBS-domain pair"/>
    <property type="match status" value="1"/>
</dbReference>
<name>A0A1E4RRT1_9ASCO</name>
<evidence type="ECO:0000256" key="1">
    <source>
        <dbReference type="ARBA" id="ARBA00004141"/>
    </source>
</evidence>
<keyword evidence="5" id="KW-0406">Ion transport</keyword>
<dbReference type="InterPro" id="IPR014743">
    <property type="entry name" value="Cl-channel_core"/>
</dbReference>
<keyword evidence="6 8" id="KW-0472">Membrane</keyword>
<keyword evidence="4 8" id="KW-1133">Transmembrane helix</keyword>
<dbReference type="Gene3D" id="1.10.3080.10">
    <property type="entry name" value="Clc chloride channel"/>
    <property type="match status" value="1"/>
</dbReference>
<keyword evidence="3 8" id="KW-0812">Transmembrane</keyword>
<dbReference type="OrthoDB" id="44789at2759"/>
<dbReference type="PRINTS" id="PR00762">
    <property type="entry name" value="CLCHANNEL"/>
</dbReference>
<gene>
    <name evidence="9" type="ORF">HYPBUDRAFT_132725</name>
</gene>
<evidence type="ECO:0000313" key="10">
    <source>
        <dbReference type="Proteomes" id="UP000095085"/>
    </source>
</evidence>
<evidence type="ECO:0000256" key="3">
    <source>
        <dbReference type="ARBA" id="ARBA00022692"/>
    </source>
</evidence>
<dbReference type="Pfam" id="PF00654">
    <property type="entry name" value="Voltage_CLC"/>
    <property type="match status" value="1"/>
</dbReference>
<evidence type="ECO:0000256" key="6">
    <source>
        <dbReference type="ARBA" id="ARBA00023136"/>
    </source>
</evidence>
<organism evidence="9 10">
    <name type="scientific">Hyphopichia burtonii NRRL Y-1933</name>
    <dbReference type="NCBI Taxonomy" id="984485"/>
    <lineage>
        <taxon>Eukaryota</taxon>
        <taxon>Fungi</taxon>
        <taxon>Dikarya</taxon>
        <taxon>Ascomycota</taxon>
        <taxon>Saccharomycotina</taxon>
        <taxon>Pichiomycetes</taxon>
        <taxon>Debaryomycetaceae</taxon>
        <taxon>Hyphopichia</taxon>
    </lineage>
</organism>
<dbReference type="EMBL" id="KV454538">
    <property type="protein sequence ID" value="ODV69999.1"/>
    <property type="molecule type" value="Genomic_DNA"/>
</dbReference>
<keyword evidence="7" id="KW-0868">Chloride</keyword>